<organism evidence="1 2">
    <name type="scientific">Athelia psychrophila</name>
    <dbReference type="NCBI Taxonomy" id="1759441"/>
    <lineage>
        <taxon>Eukaryota</taxon>
        <taxon>Fungi</taxon>
        <taxon>Dikarya</taxon>
        <taxon>Basidiomycota</taxon>
        <taxon>Agaricomycotina</taxon>
        <taxon>Agaricomycetes</taxon>
        <taxon>Agaricomycetidae</taxon>
        <taxon>Atheliales</taxon>
        <taxon>Atheliaceae</taxon>
        <taxon>Athelia</taxon>
    </lineage>
</organism>
<dbReference type="InterPro" id="IPR043129">
    <property type="entry name" value="ATPase_NBD"/>
</dbReference>
<dbReference type="STRING" id="436010.A0A166LF89"/>
<dbReference type="OrthoDB" id="2963168at2759"/>
<dbReference type="AlphaFoldDB" id="A0A166LF89"/>
<accession>A0A166LF89</accession>
<reference evidence="1 2" key="1">
    <citation type="journal article" date="2016" name="Mol. Biol. Evol.">
        <title>Comparative Genomics of Early-Diverging Mushroom-Forming Fungi Provides Insights into the Origins of Lignocellulose Decay Capabilities.</title>
        <authorList>
            <person name="Nagy L.G."/>
            <person name="Riley R."/>
            <person name="Tritt A."/>
            <person name="Adam C."/>
            <person name="Daum C."/>
            <person name="Floudas D."/>
            <person name="Sun H."/>
            <person name="Yadav J.S."/>
            <person name="Pangilinan J."/>
            <person name="Larsson K.H."/>
            <person name="Matsuura K."/>
            <person name="Barry K."/>
            <person name="Labutti K."/>
            <person name="Kuo R."/>
            <person name="Ohm R.A."/>
            <person name="Bhattacharya S.S."/>
            <person name="Shirouzu T."/>
            <person name="Yoshinaga Y."/>
            <person name="Martin F.M."/>
            <person name="Grigoriev I.V."/>
            <person name="Hibbett D.S."/>
        </authorList>
    </citation>
    <scope>NUCLEOTIDE SEQUENCE [LARGE SCALE GENOMIC DNA]</scope>
    <source>
        <strain evidence="1 2">CBS 109695</strain>
    </source>
</reference>
<evidence type="ECO:0000313" key="2">
    <source>
        <dbReference type="Proteomes" id="UP000076532"/>
    </source>
</evidence>
<sequence length="591" mass="65575">MTSESAPREPYKGTAKRLIASIDVGTTFTAASFCILQPGIVPRFEEILRWPKQAVPDAKVPSVLYYDKDGNACAFGAETDDEDTIFKAEEQDWKKTEWWKLHLRPAHLPIIEHLALPSLPENVTIDDIFADHLGYINRQIKAYITSTYGDGDSIWNTLSPTMYVILTTPNGWEGSQQNRMRQAAIKAGLVDAMGGQRVQFVTEAEAAILYAADMGSMNDWLVQDSHLILCDSGGGTIDISSYKITNTKPLQLEESAASRCYLAGAIFVTEAAKTYLKDRLKGTEWDNDDALGKAVANFERSAKRKFEGPESTSWIQLDGFKSFPRLNIVRGKMKIPGEDMALLYKGSLECIKKGLEIAFENGPRMADKIILVGGLASSPYVHAELVKWGHEHGIPVSRPDGPMTKAVANGALAWHVDSTVASRFAKNYYGVSASTAFDPTNKEHAGRASYIGPDGIVRVTGAWSNIVKKNVKIEADNEFLENYNFHLRATTQTLQQDMKVLVYRRAIDPPAFVTLPGKGDYLPGFEVICTVRSDMTQCLSEARVNMSPRGVRYRTVNFQMCLSLGGTEINARMRWIEDGEYKYSPASIAYE</sequence>
<evidence type="ECO:0000313" key="1">
    <source>
        <dbReference type="EMBL" id="KZP22893.1"/>
    </source>
</evidence>
<protein>
    <recommendedName>
        <fullName evidence="3">Actin-like ATPase domain-containing protein</fullName>
    </recommendedName>
</protein>
<gene>
    <name evidence="1" type="ORF">FIBSPDRAFT_786582</name>
</gene>
<evidence type="ECO:0008006" key="3">
    <source>
        <dbReference type="Google" id="ProtNLM"/>
    </source>
</evidence>
<dbReference type="EMBL" id="KV417536">
    <property type="protein sequence ID" value="KZP22893.1"/>
    <property type="molecule type" value="Genomic_DNA"/>
</dbReference>
<dbReference type="Proteomes" id="UP000076532">
    <property type="component" value="Unassembled WGS sequence"/>
</dbReference>
<name>A0A166LF89_9AGAM</name>
<feature type="non-terminal residue" evidence="1">
    <location>
        <position position="1"/>
    </location>
</feature>
<proteinExistence type="predicted"/>
<dbReference type="SUPFAM" id="SSF53067">
    <property type="entry name" value="Actin-like ATPase domain"/>
    <property type="match status" value="2"/>
</dbReference>
<keyword evidence="2" id="KW-1185">Reference proteome</keyword>
<dbReference type="PANTHER" id="PTHR14187">
    <property type="entry name" value="ALPHA KINASE/ELONGATION FACTOR 2 KINASE"/>
    <property type="match status" value="1"/>
</dbReference>
<dbReference type="Gene3D" id="3.30.420.40">
    <property type="match status" value="2"/>
</dbReference>
<dbReference type="Gene3D" id="3.90.640.10">
    <property type="entry name" value="Actin, Chain A, domain 4"/>
    <property type="match status" value="1"/>
</dbReference>
<dbReference type="PANTHER" id="PTHR14187:SF5">
    <property type="entry name" value="HEAT SHOCK 70 KDA PROTEIN 12A"/>
    <property type="match status" value="1"/>
</dbReference>
<dbReference type="CDD" id="cd10170">
    <property type="entry name" value="ASKHA_NBD_HSP70"/>
    <property type="match status" value="1"/>
</dbReference>